<dbReference type="PRINTS" id="PR01041">
    <property type="entry name" value="TRNASYNTHMET"/>
</dbReference>
<evidence type="ECO:0000256" key="6">
    <source>
        <dbReference type="ARBA" id="ARBA00022723"/>
    </source>
</evidence>
<evidence type="ECO:0000313" key="17">
    <source>
        <dbReference type="EMBL" id="NMO09060.1"/>
    </source>
</evidence>
<dbReference type="InterPro" id="IPR041872">
    <property type="entry name" value="Anticodon_Met"/>
</dbReference>
<dbReference type="InterPro" id="IPR002547">
    <property type="entry name" value="tRNA-bd_dom"/>
</dbReference>
<dbReference type="Gene3D" id="2.20.28.20">
    <property type="entry name" value="Methionyl-tRNA synthetase, Zn-domain"/>
    <property type="match status" value="1"/>
</dbReference>
<dbReference type="InterPro" id="IPR012340">
    <property type="entry name" value="NA-bd_OB-fold"/>
</dbReference>
<dbReference type="GeneID" id="35125378"/>
<keyword evidence="8 14" id="KW-0862">Zinc</keyword>
<comment type="catalytic activity">
    <reaction evidence="13 14">
        <text>tRNA(Met) + L-methionine + ATP = L-methionyl-tRNA(Met) + AMP + diphosphate</text>
        <dbReference type="Rhea" id="RHEA:13481"/>
        <dbReference type="Rhea" id="RHEA-COMP:9667"/>
        <dbReference type="Rhea" id="RHEA-COMP:9698"/>
        <dbReference type="ChEBI" id="CHEBI:30616"/>
        <dbReference type="ChEBI" id="CHEBI:33019"/>
        <dbReference type="ChEBI" id="CHEBI:57844"/>
        <dbReference type="ChEBI" id="CHEBI:78442"/>
        <dbReference type="ChEBI" id="CHEBI:78530"/>
        <dbReference type="ChEBI" id="CHEBI:456215"/>
        <dbReference type="EC" id="6.1.1.10"/>
    </reaction>
</comment>
<dbReference type="PANTHER" id="PTHR45765:SF1">
    <property type="entry name" value="METHIONINE--TRNA LIGASE, CYTOPLASMIC"/>
    <property type="match status" value="1"/>
</dbReference>
<reference evidence="17 19" key="2">
    <citation type="submission" date="2020-04" db="EMBL/GenBank/DDBJ databases">
        <title>Draft genome of Methanobacterium subterraneum isolated from animal feces.</title>
        <authorList>
            <person name="Ouboter H.T."/>
            <person name="Berger S."/>
            <person name="Gungor E."/>
            <person name="Jetten M.S.M."/>
            <person name="Welte C.U."/>
        </authorList>
    </citation>
    <scope>NUCLEOTIDE SEQUENCE [LARGE SCALE GENOMIC DNA]</scope>
    <source>
        <strain evidence="17">HO_2020</strain>
    </source>
</reference>
<feature type="domain" description="TRNA-binding" evidence="15">
    <location>
        <begin position="570"/>
        <end position="667"/>
    </location>
</feature>
<evidence type="ECO:0000256" key="2">
    <source>
        <dbReference type="ARBA" id="ARBA00011738"/>
    </source>
</evidence>
<feature type="binding site" evidence="14">
    <location>
        <position position="333"/>
    </location>
    <ligand>
        <name>ATP</name>
        <dbReference type="ChEBI" id="CHEBI:30616"/>
    </ligand>
</feature>
<feature type="binding site" evidence="14">
    <location>
        <position position="163"/>
    </location>
    <ligand>
        <name>Zn(2+)</name>
        <dbReference type="ChEBI" id="CHEBI:29105"/>
    </ligand>
</feature>
<evidence type="ECO:0000256" key="1">
    <source>
        <dbReference type="ARBA" id="ARBA00004496"/>
    </source>
</evidence>
<feature type="short sequence motif" description="'KMSKS' region" evidence="14">
    <location>
        <begin position="330"/>
        <end position="334"/>
    </location>
</feature>
<name>A0A2H4VNS0_9EURY</name>
<accession>A0A2H4VNS0</accession>
<feature type="binding site" evidence="14">
    <location>
        <position position="160"/>
    </location>
    <ligand>
        <name>Zn(2+)</name>
        <dbReference type="ChEBI" id="CHEBI:29105"/>
    </ligand>
</feature>
<dbReference type="Gene3D" id="1.10.730.10">
    <property type="entry name" value="Isoleucyl-tRNA Synthetase, Domain 1"/>
    <property type="match status" value="1"/>
</dbReference>
<dbReference type="GO" id="GO:0000049">
    <property type="term" value="F:tRNA binding"/>
    <property type="evidence" value="ECO:0007669"/>
    <property type="project" value="UniProtKB-UniRule"/>
</dbReference>
<keyword evidence="4 14" id="KW-0820">tRNA-binding</keyword>
<dbReference type="Pfam" id="PF09334">
    <property type="entry name" value="tRNA-synt_1g"/>
    <property type="match status" value="1"/>
</dbReference>
<dbReference type="KEGG" id="msub:BK009_02810"/>
<dbReference type="CDD" id="cd07957">
    <property type="entry name" value="Anticodon_Ia_Met"/>
    <property type="match status" value="1"/>
</dbReference>
<evidence type="ECO:0000256" key="5">
    <source>
        <dbReference type="ARBA" id="ARBA00022598"/>
    </source>
</evidence>
<dbReference type="GO" id="GO:0005829">
    <property type="term" value="C:cytosol"/>
    <property type="evidence" value="ECO:0007669"/>
    <property type="project" value="TreeGrafter"/>
</dbReference>
<dbReference type="PANTHER" id="PTHR45765">
    <property type="entry name" value="METHIONINE--TRNA LIGASE"/>
    <property type="match status" value="1"/>
</dbReference>
<dbReference type="InterPro" id="IPR004495">
    <property type="entry name" value="Met-tRNA-synth_bsu_C"/>
</dbReference>
<dbReference type="InterPro" id="IPR014729">
    <property type="entry name" value="Rossmann-like_a/b/a_fold"/>
</dbReference>
<dbReference type="Proteomes" id="UP000591058">
    <property type="component" value="Unassembled WGS sequence"/>
</dbReference>
<keyword evidence="9 14" id="KW-0067">ATP-binding</keyword>
<comment type="function">
    <text evidence="14">Is required not only for elongation of protein synthesis but also for the initiation of all mRNA translation through initiator tRNA(fMet) aminoacylation.</text>
</comment>
<feature type="binding site" evidence="14">
    <location>
        <position position="150"/>
    </location>
    <ligand>
        <name>Zn(2+)</name>
        <dbReference type="ChEBI" id="CHEBI:29105"/>
    </ligand>
</feature>
<dbReference type="GO" id="GO:0006431">
    <property type="term" value="P:methionyl-tRNA aminoacylation"/>
    <property type="evidence" value="ECO:0007669"/>
    <property type="project" value="UniProtKB-UniRule"/>
</dbReference>
<evidence type="ECO:0000256" key="8">
    <source>
        <dbReference type="ARBA" id="ARBA00022833"/>
    </source>
</evidence>
<feature type="binding site" evidence="14">
    <location>
        <position position="147"/>
    </location>
    <ligand>
        <name>Zn(2+)</name>
        <dbReference type="ChEBI" id="CHEBI:29105"/>
    </ligand>
</feature>
<keyword evidence="5 14" id="KW-0436">Ligase</keyword>
<dbReference type="NCBIfam" id="TIGR00399">
    <property type="entry name" value="metG_C_term"/>
    <property type="match status" value="1"/>
</dbReference>
<dbReference type="InterPro" id="IPR033911">
    <property type="entry name" value="MetRS_core"/>
</dbReference>
<evidence type="ECO:0000313" key="16">
    <source>
        <dbReference type="EMBL" id="AUB59700.1"/>
    </source>
</evidence>
<dbReference type="Gene3D" id="2.40.50.140">
    <property type="entry name" value="Nucleic acid-binding proteins"/>
    <property type="match status" value="1"/>
</dbReference>
<proteinExistence type="inferred from homology"/>
<dbReference type="CDD" id="cd00814">
    <property type="entry name" value="MetRS_core"/>
    <property type="match status" value="1"/>
</dbReference>
<dbReference type="FunFam" id="2.20.28.20:FF:000001">
    <property type="entry name" value="Methionine--tRNA ligase"/>
    <property type="match status" value="1"/>
</dbReference>
<keyword evidence="11 14" id="KW-0648">Protein biosynthesis</keyword>
<dbReference type="GO" id="GO:0046872">
    <property type="term" value="F:metal ion binding"/>
    <property type="evidence" value="ECO:0007669"/>
    <property type="project" value="UniProtKB-KW"/>
</dbReference>
<dbReference type="Pfam" id="PF01588">
    <property type="entry name" value="tRNA_bind"/>
    <property type="match status" value="1"/>
</dbReference>
<keyword evidence="7 14" id="KW-0547">Nucleotide-binding</keyword>
<dbReference type="Proteomes" id="UP000232631">
    <property type="component" value="Chromosome"/>
</dbReference>
<evidence type="ECO:0000313" key="18">
    <source>
        <dbReference type="Proteomes" id="UP000232631"/>
    </source>
</evidence>
<dbReference type="NCBIfam" id="NF001100">
    <property type="entry name" value="PRK00133.1"/>
    <property type="match status" value="1"/>
</dbReference>
<evidence type="ECO:0000256" key="3">
    <source>
        <dbReference type="ARBA" id="ARBA00022490"/>
    </source>
</evidence>
<evidence type="ECO:0000313" key="19">
    <source>
        <dbReference type="Proteomes" id="UP000591058"/>
    </source>
</evidence>
<dbReference type="InterPro" id="IPR015413">
    <property type="entry name" value="Methionyl/Leucyl_tRNA_Synth"/>
</dbReference>
<dbReference type="AlphaFoldDB" id="A0A2H4VNS0"/>
<keyword evidence="3 14" id="KW-0963">Cytoplasm</keyword>
<dbReference type="CDD" id="cd02800">
    <property type="entry name" value="tRNA_bind_EcMetRS_like"/>
    <property type="match status" value="1"/>
</dbReference>
<protein>
    <recommendedName>
        <fullName evidence="14">Methionine--tRNA ligase</fullName>
        <ecNumber evidence="14">6.1.1.10</ecNumber>
    </recommendedName>
    <alternativeName>
        <fullName evidence="14">Methionyl-tRNA synthetase</fullName>
        <shortName evidence="14">MetRS</shortName>
    </alternativeName>
</protein>
<dbReference type="GO" id="GO:0017101">
    <property type="term" value="C:aminoacyl-tRNA synthetase multienzyme complex"/>
    <property type="evidence" value="ECO:0007669"/>
    <property type="project" value="TreeGrafter"/>
</dbReference>
<evidence type="ECO:0000256" key="9">
    <source>
        <dbReference type="ARBA" id="ARBA00022840"/>
    </source>
</evidence>
<dbReference type="InterPro" id="IPR023458">
    <property type="entry name" value="Met-tRNA_ligase_1"/>
</dbReference>
<dbReference type="EC" id="6.1.1.10" evidence="14"/>
<dbReference type="GO" id="GO:0004825">
    <property type="term" value="F:methionine-tRNA ligase activity"/>
    <property type="evidence" value="ECO:0007669"/>
    <property type="project" value="UniProtKB-UniRule"/>
</dbReference>
<reference evidence="16 18" key="1">
    <citation type="submission" date="2016-10" db="EMBL/GenBank/DDBJ databases">
        <title>Comparative genomics between deep and shallow subseafloor isolates.</title>
        <authorList>
            <person name="Ishii S."/>
            <person name="Miller J.R."/>
            <person name="Sutton G."/>
            <person name="Suzuki S."/>
            <person name="Methe B."/>
            <person name="Inagaki F."/>
            <person name="Imachi H."/>
        </authorList>
    </citation>
    <scope>NUCLEOTIDE SEQUENCE [LARGE SCALE GENOMIC DNA]</scope>
    <source>
        <strain evidence="16 18">A8p</strain>
    </source>
</reference>
<evidence type="ECO:0000256" key="7">
    <source>
        <dbReference type="ARBA" id="ARBA00022741"/>
    </source>
</evidence>
<comment type="similarity">
    <text evidence="14">Belongs to the class-I aminoacyl-tRNA synthetase family. MetG type 1 subfamily.</text>
</comment>
<dbReference type="Pfam" id="PF19303">
    <property type="entry name" value="Anticodon_3"/>
    <property type="match status" value="1"/>
</dbReference>
<evidence type="ECO:0000256" key="14">
    <source>
        <dbReference type="HAMAP-Rule" id="MF_00098"/>
    </source>
</evidence>
<dbReference type="Gene3D" id="3.40.50.620">
    <property type="entry name" value="HUPs"/>
    <property type="match status" value="1"/>
</dbReference>
<keyword evidence="12 14" id="KW-0030">Aminoacyl-tRNA synthetase</keyword>
<organism evidence="16 18">
    <name type="scientific">Methanobacterium subterraneum</name>
    <dbReference type="NCBI Taxonomy" id="59277"/>
    <lineage>
        <taxon>Archaea</taxon>
        <taxon>Methanobacteriati</taxon>
        <taxon>Methanobacteriota</taxon>
        <taxon>Methanomada group</taxon>
        <taxon>Methanobacteria</taxon>
        <taxon>Methanobacteriales</taxon>
        <taxon>Methanobacteriaceae</taxon>
        <taxon>Methanobacterium</taxon>
    </lineage>
</organism>
<keyword evidence="10 14" id="KW-0694">RNA-binding</keyword>
<dbReference type="NCBIfam" id="TIGR00398">
    <property type="entry name" value="metG"/>
    <property type="match status" value="1"/>
</dbReference>
<comment type="subunit">
    <text evidence="2 14">Homodimer.</text>
</comment>
<dbReference type="EMBL" id="JABBYL010000014">
    <property type="protein sequence ID" value="NMO09060.1"/>
    <property type="molecule type" value="Genomic_DNA"/>
</dbReference>
<feature type="short sequence motif" description="'HIGH' region" evidence="14">
    <location>
        <begin position="15"/>
        <end position="25"/>
    </location>
</feature>
<comment type="cofactor">
    <cofactor evidence="14">
        <name>Zn(2+)</name>
        <dbReference type="ChEBI" id="CHEBI:29105"/>
    </cofactor>
    <text evidence="14">Binds 1 zinc ion per subunit.</text>
</comment>
<evidence type="ECO:0000256" key="13">
    <source>
        <dbReference type="ARBA" id="ARBA00047364"/>
    </source>
</evidence>
<keyword evidence="18" id="KW-1185">Reference proteome</keyword>
<dbReference type="EMBL" id="CP017768">
    <property type="protein sequence ID" value="AUB59700.1"/>
    <property type="molecule type" value="Genomic_DNA"/>
</dbReference>
<keyword evidence="6 14" id="KW-0479">Metal-binding</keyword>
<dbReference type="HAMAP" id="MF_00098">
    <property type="entry name" value="Met_tRNA_synth_type1"/>
    <property type="match status" value="1"/>
</dbReference>
<dbReference type="GO" id="GO:0005524">
    <property type="term" value="F:ATP binding"/>
    <property type="evidence" value="ECO:0007669"/>
    <property type="project" value="UniProtKB-UniRule"/>
</dbReference>
<dbReference type="InterPro" id="IPR029038">
    <property type="entry name" value="MetRS_Zn"/>
</dbReference>
<dbReference type="InterPro" id="IPR009080">
    <property type="entry name" value="tRNAsynth_Ia_anticodon-bd"/>
</dbReference>
<dbReference type="PROSITE" id="PS50886">
    <property type="entry name" value="TRBD"/>
    <property type="match status" value="1"/>
</dbReference>
<comment type="subcellular location">
    <subcellularLocation>
        <location evidence="1 14">Cytoplasm</location>
    </subcellularLocation>
</comment>
<gene>
    <name evidence="14 17" type="primary">metG</name>
    <name evidence="16" type="ORF">BK009_02810</name>
    <name evidence="17" type="ORF">HG719_04310</name>
</gene>
<dbReference type="SUPFAM" id="SSF52374">
    <property type="entry name" value="Nucleotidylyl transferase"/>
    <property type="match status" value="1"/>
</dbReference>
<dbReference type="SUPFAM" id="SSF47323">
    <property type="entry name" value="Anticodon-binding domain of a subclass of class I aminoacyl-tRNA synthetases"/>
    <property type="match status" value="1"/>
</dbReference>
<evidence type="ECO:0000256" key="12">
    <source>
        <dbReference type="ARBA" id="ARBA00023146"/>
    </source>
</evidence>
<evidence type="ECO:0000256" key="4">
    <source>
        <dbReference type="ARBA" id="ARBA00022555"/>
    </source>
</evidence>
<dbReference type="SUPFAM" id="SSF57770">
    <property type="entry name" value="Methionyl-tRNA synthetase (MetRS), Zn-domain"/>
    <property type="match status" value="1"/>
</dbReference>
<evidence type="ECO:0000256" key="11">
    <source>
        <dbReference type="ARBA" id="ARBA00022917"/>
    </source>
</evidence>
<dbReference type="SUPFAM" id="SSF50249">
    <property type="entry name" value="Nucleic acid-binding proteins"/>
    <property type="match status" value="1"/>
</dbReference>
<dbReference type="RefSeq" id="WP_100908970.1">
    <property type="nucleotide sequence ID" value="NZ_CP017768.1"/>
</dbReference>
<evidence type="ECO:0000259" key="15">
    <source>
        <dbReference type="PROSITE" id="PS50886"/>
    </source>
</evidence>
<dbReference type="InterPro" id="IPR014758">
    <property type="entry name" value="Met-tRNA_synth"/>
</dbReference>
<evidence type="ECO:0000256" key="10">
    <source>
        <dbReference type="ARBA" id="ARBA00022884"/>
    </source>
</evidence>
<sequence>MNKDSSKLFITCALPYANGPCHLGHLRSTYIPADIYARYHRMKGTDVLFVCATDEHGTPIAVQAEKEGISPMDIATRNYELIRKDLELSDISFDNFSRTTDPLHYEISQNFFLDLYQKNCIYPKTIQQLYCGDCDRFLPDRYVEGTCPHCSGEGARGDHCETCGRHLEPVQLMEPKCLICQSNPEIRESNQYYFRLSHFQEQLKECIQDNPELPANVRNYTMQWINEGLKDWILTRDMDWGIPVPLDDAEGKIIYVWGEAFLGYISSAAQWARRENTPWEPYWDDRAVHFIGKDIIYHHSIFWQAMLMAYGCKLPYNIVAGEYLSLEGLKMSTSKNWVIWAADFMEKFDSDLLRYYLVANAPLTRDTDFSWDDFQRRVNDELADVVGNFLHRTFSFTHRFFQGEIPQPGSFNDYDQEVKDEIIATPKRVGEYIESFDFREGLKEIIKLAKLGNKYFNDQEPWKTVKEEGDRSATTLYLCNQLAKVISVIISPYLPVKAGEMREILGLSHDKNDILKWEDSTQFIPAGTSLLKAKPLFAKIDDETIEKEKNALYTNLEETETMDNLISIEDFAKLDLRVGKIIGAEKVKGSEKLLKLMVDVKDKQLQVVAGLATKYSSEALLNQKVIILVNLKPAKLFGIKSEGMVLAAGDSSCILTAPDAGVGEGIR</sequence>